<evidence type="ECO:0000313" key="7">
    <source>
        <dbReference type="Proteomes" id="UP000694621"/>
    </source>
</evidence>
<reference evidence="6" key="1">
    <citation type="submission" date="2025-08" db="UniProtKB">
        <authorList>
            <consortium name="Ensembl"/>
        </authorList>
    </citation>
    <scope>IDENTIFICATION</scope>
</reference>
<organism evidence="6 7">
    <name type="scientific">Astyanax mexicanus</name>
    <name type="common">Blind cave fish</name>
    <name type="synonym">Astyanax fasciatus mexicanus</name>
    <dbReference type="NCBI Taxonomy" id="7994"/>
    <lineage>
        <taxon>Eukaryota</taxon>
        <taxon>Metazoa</taxon>
        <taxon>Chordata</taxon>
        <taxon>Craniata</taxon>
        <taxon>Vertebrata</taxon>
        <taxon>Euteleostomi</taxon>
        <taxon>Actinopterygii</taxon>
        <taxon>Neopterygii</taxon>
        <taxon>Teleostei</taxon>
        <taxon>Ostariophysi</taxon>
        <taxon>Characiformes</taxon>
        <taxon>Characoidei</taxon>
        <taxon>Acestrorhamphidae</taxon>
        <taxon>Acestrorhamphinae</taxon>
        <taxon>Astyanax</taxon>
    </lineage>
</organism>
<dbReference type="GO" id="GO:0016787">
    <property type="term" value="F:hydrolase activity"/>
    <property type="evidence" value="ECO:0007669"/>
    <property type="project" value="UniProtKB-KW"/>
</dbReference>
<evidence type="ECO:0000313" key="6">
    <source>
        <dbReference type="Ensembl" id="ENSAMXP00005015842.1"/>
    </source>
</evidence>
<keyword evidence="2" id="KW-0378">Hydrolase</keyword>
<dbReference type="PANTHER" id="PTHR43788">
    <property type="entry name" value="DNA2/NAM7 HELICASE FAMILY MEMBER"/>
    <property type="match status" value="1"/>
</dbReference>
<keyword evidence="3" id="KW-0347">Helicase</keyword>
<proteinExistence type="predicted"/>
<evidence type="ECO:0000256" key="1">
    <source>
        <dbReference type="ARBA" id="ARBA00022741"/>
    </source>
</evidence>
<dbReference type="InterPro" id="IPR047187">
    <property type="entry name" value="SF1_C_Upf1"/>
</dbReference>
<evidence type="ECO:0000256" key="4">
    <source>
        <dbReference type="ARBA" id="ARBA00022840"/>
    </source>
</evidence>
<name>A0A8B9HN83_ASTMX</name>
<dbReference type="InterPro" id="IPR041679">
    <property type="entry name" value="DNA2/NAM7-like_C"/>
</dbReference>
<protein>
    <submittedName>
        <fullName evidence="6">Helicase with zinc finger domain 2</fullName>
    </submittedName>
</protein>
<evidence type="ECO:0000259" key="5">
    <source>
        <dbReference type="Pfam" id="PF13087"/>
    </source>
</evidence>
<accession>A0A8B9HN83</accession>
<keyword evidence="1" id="KW-0547">Nucleotide-binding</keyword>
<evidence type="ECO:0000256" key="2">
    <source>
        <dbReference type="ARBA" id="ARBA00022801"/>
    </source>
</evidence>
<dbReference type="InterPro" id="IPR027417">
    <property type="entry name" value="P-loop_NTPase"/>
</dbReference>
<dbReference type="CDD" id="cd18808">
    <property type="entry name" value="SF1_C_Upf1"/>
    <property type="match status" value="1"/>
</dbReference>
<sequence>MLDTQYRMHESICEFPSNEFYNGKLRTGAQRGPCRLLNNKNNPTAILFAHVQGEEVSLIVSTPTGNENSVSNKLEAEQAVRVADLLVRQSGVKPEDIAILTPYNAQVCTIKQLLEKKSKKREDMQGVTVCTIMKSQGSEWSYVIVSTVRSCPLSEIKSSKNKGRMGKKLGFITDPNQVNVAITRAQDGLCILGNRQLLESSQLWKKLVSHYERQNCVVNSAENIKVDNVKHRH</sequence>
<dbReference type="FunFam" id="3.40.50.300:FF:001313">
    <property type="entry name" value="Helicase with zinc finger domain 2"/>
    <property type="match status" value="1"/>
</dbReference>
<dbReference type="Gene3D" id="3.40.50.300">
    <property type="entry name" value="P-loop containing nucleotide triphosphate hydrolases"/>
    <property type="match status" value="1"/>
</dbReference>
<dbReference type="GO" id="GO:0005524">
    <property type="term" value="F:ATP binding"/>
    <property type="evidence" value="ECO:0007669"/>
    <property type="project" value="UniProtKB-KW"/>
</dbReference>
<dbReference type="Ensembl" id="ENSAMXT00005017485.1">
    <property type="protein sequence ID" value="ENSAMXP00005015842.1"/>
    <property type="gene ID" value="ENSAMXG00005008310.1"/>
</dbReference>
<dbReference type="PANTHER" id="PTHR43788:SF16">
    <property type="entry name" value="HELICASE WITH ZINC FINGER 2"/>
    <property type="match status" value="1"/>
</dbReference>
<feature type="domain" description="DNA2/NAM7 helicase-like C-terminal" evidence="5">
    <location>
        <begin position="1"/>
        <end position="195"/>
    </location>
</feature>
<dbReference type="InterPro" id="IPR050534">
    <property type="entry name" value="Coronavir_polyprotein_1ab"/>
</dbReference>
<keyword evidence="4" id="KW-0067">ATP-binding</keyword>
<dbReference type="Pfam" id="PF13087">
    <property type="entry name" value="AAA_12"/>
    <property type="match status" value="1"/>
</dbReference>
<dbReference type="GO" id="GO:0043139">
    <property type="term" value="F:5'-3' DNA helicase activity"/>
    <property type="evidence" value="ECO:0007669"/>
    <property type="project" value="TreeGrafter"/>
</dbReference>
<dbReference type="AlphaFoldDB" id="A0A8B9HN83"/>
<dbReference type="SUPFAM" id="SSF52540">
    <property type="entry name" value="P-loop containing nucleoside triphosphate hydrolases"/>
    <property type="match status" value="1"/>
</dbReference>
<evidence type="ECO:0000256" key="3">
    <source>
        <dbReference type="ARBA" id="ARBA00022806"/>
    </source>
</evidence>
<dbReference type="Proteomes" id="UP000694621">
    <property type="component" value="Unplaced"/>
</dbReference>